<evidence type="ECO:0000313" key="2">
    <source>
        <dbReference type="EMBL" id="KYC40713.1"/>
    </source>
</evidence>
<keyword evidence="1" id="KW-0472">Membrane</keyword>
<gene>
    <name evidence="2" type="ORF">WA1_24030</name>
</gene>
<comment type="caution">
    <text evidence="2">The sequence shown here is derived from an EMBL/GenBank/DDBJ whole genome shotgun (WGS) entry which is preliminary data.</text>
</comment>
<evidence type="ECO:0000313" key="3">
    <source>
        <dbReference type="Proteomes" id="UP000076925"/>
    </source>
</evidence>
<feature type="transmembrane region" description="Helical" evidence="1">
    <location>
        <begin position="62"/>
        <end position="82"/>
    </location>
</feature>
<dbReference type="Proteomes" id="UP000076925">
    <property type="component" value="Unassembled WGS sequence"/>
</dbReference>
<protein>
    <submittedName>
        <fullName evidence="2">Uncharacterized protein</fullName>
    </submittedName>
</protein>
<feature type="transmembrane region" description="Helical" evidence="1">
    <location>
        <begin position="158"/>
        <end position="178"/>
    </location>
</feature>
<dbReference type="AlphaFoldDB" id="A0A139X7V9"/>
<proteinExistence type="predicted"/>
<feature type="transmembrane region" description="Helical" evidence="1">
    <location>
        <begin position="110"/>
        <end position="129"/>
    </location>
</feature>
<keyword evidence="3" id="KW-1185">Reference proteome</keyword>
<keyword evidence="1" id="KW-0812">Transmembrane</keyword>
<reference evidence="2 3" key="1">
    <citation type="journal article" date="2013" name="Genome Biol. Evol.">
        <title>Genomes of Stigonematalean cyanobacteria (subsection V) and the evolution of oxygenic photosynthesis from prokaryotes to plastids.</title>
        <authorList>
            <person name="Dagan T."/>
            <person name="Roettger M."/>
            <person name="Stucken K."/>
            <person name="Landan G."/>
            <person name="Koch R."/>
            <person name="Major P."/>
            <person name="Gould S.B."/>
            <person name="Goremykin V.V."/>
            <person name="Rippka R."/>
            <person name="Tandeau de Marsac N."/>
            <person name="Gugger M."/>
            <person name="Lockhart P.J."/>
            <person name="Allen J.F."/>
            <person name="Brune I."/>
            <person name="Maus I."/>
            <person name="Puhler A."/>
            <person name="Martin W.F."/>
        </authorList>
    </citation>
    <scope>NUCLEOTIDE SEQUENCE [LARGE SCALE GENOMIC DNA]</scope>
    <source>
        <strain evidence="2 3">PCC 7110</strain>
    </source>
</reference>
<name>A0A139X7V9_9CYAN</name>
<dbReference type="STRING" id="128403.WA1_24030"/>
<evidence type="ECO:0000256" key="1">
    <source>
        <dbReference type="SAM" id="Phobius"/>
    </source>
</evidence>
<sequence>MLPFFSSDNSDDIDTKYPDHVEEQIKEFSDNYKKRIEKENNHAERIKNYAYLSAAYFTGKTLLTLSISPMIIAVSVVIIAMIPSVSDLDGFNANYNNGLELQNMQKPLSFIFKALGAGFLAYGVLANYYTLKSMTERTYEVIDSQIQQYEGNNQPTTIPGSVGVIASIALAIAAFYFVPKRPK</sequence>
<dbReference type="EMBL" id="ANNX02000026">
    <property type="protein sequence ID" value="KYC40713.1"/>
    <property type="molecule type" value="Genomic_DNA"/>
</dbReference>
<keyword evidence="1" id="KW-1133">Transmembrane helix</keyword>
<organism evidence="2 3">
    <name type="scientific">Scytonema hofmannii PCC 7110</name>
    <dbReference type="NCBI Taxonomy" id="128403"/>
    <lineage>
        <taxon>Bacteria</taxon>
        <taxon>Bacillati</taxon>
        <taxon>Cyanobacteriota</taxon>
        <taxon>Cyanophyceae</taxon>
        <taxon>Nostocales</taxon>
        <taxon>Scytonemataceae</taxon>
        <taxon>Scytonema</taxon>
    </lineage>
</organism>
<accession>A0A139X7V9</accession>